<feature type="compositionally biased region" description="Low complexity" evidence="1">
    <location>
        <begin position="30"/>
        <end position="39"/>
    </location>
</feature>
<name>A0A830HDA3_9CHLO</name>
<dbReference type="Proteomes" id="UP000660262">
    <property type="component" value="Unassembled WGS sequence"/>
</dbReference>
<feature type="region of interest" description="Disordered" evidence="1">
    <location>
        <begin position="1"/>
        <end position="39"/>
    </location>
</feature>
<evidence type="ECO:0000313" key="2">
    <source>
        <dbReference type="EMBL" id="GHP04652.1"/>
    </source>
</evidence>
<organism evidence="2 3">
    <name type="scientific">Pycnococcus provasolii</name>
    <dbReference type="NCBI Taxonomy" id="41880"/>
    <lineage>
        <taxon>Eukaryota</taxon>
        <taxon>Viridiplantae</taxon>
        <taxon>Chlorophyta</taxon>
        <taxon>Pseudoscourfieldiophyceae</taxon>
        <taxon>Pseudoscourfieldiales</taxon>
        <taxon>Pycnococcaceae</taxon>
        <taxon>Pycnococcus</taxon>
    </lineage>
</organism>
<dbReference type="OrthoDB" id="514399at2759"/>
<keyword evidence="3" id="KW-1185">Reference proteome</keyword>
<sequence length="208" mass="22819">MALGFMTRSRALSATPPTPVSSRRRRRRPTCSSECSSQSPSELLRLVDRKKPDDDGQIKAIIQQLTEQQKGNTLDSRAFTSLPWQVVWSEGTMAWRPIVAKAVQAVAGESRAGQAIDVASGDVLNWAELFGARVTITAKGTCKYKRDRMPCAFDVSIVEGMLTFGDNAKFDLPISGPGEFEVLYADDKVRIFRSSGGIAVQVPSDFEM</sequence>
<dbReference type="AlphaFoldDB" id="A0A830HDA3"/>
<proteinExistence type="predicted"/>
<gene>
    <name evidence="2" type="ORF">PPROV_000340600</name>
</gene>
<comment type="caution">
    <text evidence="2">The sequence shown here is derived from an EMBL/GenBank/DDBJ whole genome shotgun (WGS) entry which is preliminary data.</text>
</comment>
<accession>A0A830HDA3</accession>
<evidence type="ECO:0000256" key="1">
    <source>
        <dbReference type="SAM" id="MobiDB-lite"/>
    </source>
</evidence>
<dbReference type="EMBL" id="BNJQ01000008">
    <property type="protein sequence ID" value="GHP04652.1"/>
    <property type="molecule type" value="Genomic_DNA"/>
</dbReference>
<reference evidence="2" key="1">
    <citation type="submission" date="2020-10" db="EMBL/GenBank/DDBJ databases">
        <title>Unveiling of a novel bifunctional photoreceptor, Dualchrome1, isolated from a cosmopolitan green alga.</title>
        <authorList>
            <person name="Suzuki S."/>
            <person name="Kawachi M."/>
        </authorList>
    </citation>
    <scope>NUCLEOTIDE SEQUENCE</scope>
    <source>
        <strain evidence="2">NIES 2893</strain>
    </source>
</reference>
<evidence type="ECO:0000313" key="3">
    <source>
        <dbReference type="Proteomes" id="UP000660262"/>
    </source>
</evidence>
<protein>
    <recommendedName>
        <fullName evidence="4">Plastid lipid-associated protein/fibrillin conserved domain-containing protein</fullName>
    </recommendedName>
</protein>
<evidence type="ECO:0008006" key="4">
    <source>
        <dbReference type="Google" id="ProtNLM"/>
    </source>
</evidence>